<dbReference type="Pfam" id="PF22124">
    <property type="entry name" value="Glyco_hydro_95_cat"/>
    <property type="match status" value="1"/>
</dbReference>
<evidence type="ECO:0000313" key="4">
    <source>
        <dbReference type="EMBL" id="EDM27838.1"/>
    </source>
</evidence>
<proteinExistence type="predicted"/>
<evidence type="ECO:0000259" key="1">
    <source>
        <dbReference type="Pfam" id="PF14498"/>
    </source>
</evidence>
<dbReference type="Pfam" id="PF21307">
    <property type="entry name" value="Glyco_hydro_95_C"/>
    <property type="match status" value="1"/>
</dbReference>
<protein>
    <submittedName>
        <fullName evidence="4">Uncharacterized protein</fullName>
    </submittedName>
</protein>
<sequence>MKLNRLLPRLVHGIALSSFFTISASEAIQLKPEDSQIVNVGKGSLGVGSKDTNPNLAYWTSEDSWASWTFVAPEAGLYEVWSEVSSTAPHSGFFLNYNDEKVKVDVKGTGSYDKYINKKFATIALKKGRNSLTLNPHRDQWQALNIRALQVKKIANLPIETSRETISSNHSPDYILRSSKPANWTWGPFKKEELKDHWRDAYPIGSGRLGGMVYGDVNEARFMLQDARHWFNHASSSTMPDLSGLLQQVRDLQKQGKYADANVLYRNAFKGKNYRANIGSPLSIGDLVIRSNAKNISQYQRTLDLKKSETHTAWSNEGVDYTRKAFISRIGDSKDVLFVQLNAKQAKALDISVHLGLHNPDKARGSRPKAFRPSVNVDFAGHIQYKALNPNTTSALKDFGAVARVISHDGELKEEIDHVKIKGASQILIAVKTFNSADADEAIDRITRELYKLKGTYQTYLNPHVKAHQGLFNAASVDLKASKDDRALSNEELIAKARKLDLENAFVERLWAMGRYLSIVGSRKGGHPVHLTGLWNGDYNPTWAIHLMNINMPMIHWHLMDGNLSELMLPFFDMFDRQLPASRENARKLYGLDGIYINPLLGNNEDGLLKVISPHLIHMMGNNAWVAQHYWDYYTFTLDKKFLAERAVPLMEEAATFYEGFLIENEDGFYDITPSNSPENSPLNAEGHRLIPNRHIDTHINATWEYAAIREMFTNLIEASNTLAINQSKIADWKEVIAKLRPYEINAEGGVREWLVDGFYDNPAHRHLTHMYPIMPGYEINMEESDPKLFNAFVQTSHNRLNAGLEFQSAWSLLHNTNILARGGEAQKAYQTLKWLAASSVLENLLTTHNDWRESGFTMNQAPIFQIESNMGWVSAVQEMIFTSRPGVLKLLPALPREWPEGEILGMQGRGAVNIRKMSWSKNGTIVSADLQTKHAQKLTVVLPKNIKSLEINGKKQKPSGKSFSIDLASEKVYSVKIQL</sequence>
<dbReference type="RefSeq" id="WP_007278352.1">
    <property type="nucleotide sequence ID" value="NZ_ABCK01000007.1"/>
</dbReference>
<feature type="domain" description="Glycosyl hydrolase family 95 N-terminal" evidence="1">
    <location>
        <begin position="196"/>
        <end position="432"/>
    </location>
</feature>
<dbReference type="PANTHER" id="PTHR31084">
    <property type="entry name" value="ALPHA-L-FUCOSIDASE 2"/>
    <property type="match status" value="1"/>
</dbReference>
<dbReference type="OrthoDB" id="9802600at2"/>
<gene>
    <name evidence="4" type="ORF">LNTAR_00515</name>
</gene>
<feature type="domain" description="Glycosyl hydrolase family 95 catalytic" evidence="3">
    <location>
        <begin position="457"/>
        <end position="881"/>
    </location>
</feature>
<reference evidence="4 5" key="1">
    <citation type="journal article" date="2010" name="J. Bacteriol.">
        <title>Genome sequence of Lentisphaera araneosa HTCC2155T, the type species of the order Lentisphaerales in the phylum Lentisphaerae.</title>
        <authorList>
            <person name="Thrash J.C."/>
            <person name="Cho J.C."/>
            <person name="Vergin K.L."/>
            <person name="Morris R.M."/>
            <person name="Giovannoni S.J."/>
        </authorList>
    </citation>
    <scope>NUCLEOTIDE SEQUENCE [LARGE SCALE GENOMIC DNA]</scope>
    <source>
        <strain evidence="4 5">HTCC2155</strain>
    </source>
</reference>
<name>A6DKE0_9BACT</name>
<evidence type="ECO:0000259" key="2">
    <source>
        <dbReference type="Pfam" id="PF21307"/>
    </source>
</evidence>
<organism evidence="4 5">
    <name type="scientific">Lentisphaera araneosa HTCC2155</name>
    <dbReference type="NCBI Taxonomy" id="313628"/>
    <lineage>
        <taxon>Bacteria</taxon>
        <taxon>Pseudomonadati</taxon>
        <taxon>Lentisphaerota</taxon>
        <taxon>Lentisphaeria</taxon>
        <taxon>Lentisphaerales</taxon>
        <taxon>Lentisphaeraceae</taxon>
        <taxon>Lentisphaera</taxon>
    </lineage>
</organism>
<comment type="caution">
    <text evidence="4">The sequence shown here is derived from an EMBL/GenBank/DDBJ whole genome shotgun (WGS) entry which is preliminary data.</text>
</comment>
<accession>A6DKE0</accession>
<keyword evidence="5" id="KW-1185">Reference proteome</keyword>
<dbReference type="GO" id="GO:0005975">
    <property type="term" value="P:carbohydrate metabolic process"/>
    <property type="evidence" value="ECO:0007669"/>
    <property type="project" value="InterPro"/>
</dbReference>
<dbReference type="InterPro" id="IPR027414">
    <property type="entry name" value="GH95_N_dom"/>
</dbReference>
<dbReference type="EMBL" id="ABCK01000007">
    <property type="protein sequence ID" value="EDM27838.1"/>
    <property type="molecule type" value="Genomic_DNA"/>
</dbReference>
<dbReference type="Pfam" id="PF14498">
    <property type="entry name" value="Glyco_hyd_65N_2"/>
    <property type="match status" value="1"/>
</dbReference>
<dbReference type="InterPro" id="IPR008979">
    <property type="entry name" value="Galactose-bd-like_sf"/>
</dbReference>
<dbReference type="InterPro" id="IPR008928">
    <property type="entry name" value="6-hairpin_glycosidase_sf"/>
</dbReference>
<evidence type="ECO:0000259" key="3">
    <source>
        <dbReference type="Pfam" id="PF22124"/>
    </source>
</evidence>
<dbReference type="GO" id="GO:0004560">
    <property type="term" value="F:alpha-L-fucosidase activity"/>
    <property type="evidence" value="ECO:0007669"/>
    <property type="project" value="TreeGrafter"/>
</dbReference>
<dbReference type="Gene3D" id="2.60.120.260">
    <property type="entry name" value="Galactose-binding domain-like"/>
    <property type="match status" value="1"/>
</dbReference>
<dbReference type="SUPFAM" id="SSF49785">
    <property type="entry name" value="Galactose-binding domain-like"/>
    <property type="match status" value="1"/>
</dbReference>
<dbReference type="InterPro" id="IPR012341">
    <property type="entry name" value="6hp_glycosidase-like_sf"/>
</dbReference>
<feature type="domain" description="Alpha fucosidase A-like C-terminal" evidence="2">
    <location>
        <begin position="884"/>
        <end position="974"/>
    </location>
</feature>
<dbReference type="AlphaFoldDB" id="A6DKE0"/>
<dbReference type="eggNOG" id="COG1554">
    <property type="taxonomic scope" value="Bacteria"/>
</dbReference>
<dbReference type="CDD" id="cd02795">
    <property type="entry name" value="CBM6-CBM35-CBM36_like"/>
    <property type="match status" value="1"/>
</dbReference>
<dbReference type="InterPro" id="IPR049053">
    <property type="entry name" value="AFCA-like_C"/>
</dbReference>
<dbReference type="Gene3D" id="1.50.10.10">
    <property type="match status" value="1"/>
</dbReference>
<dbReference type="Proteomes" id="UP000004947">
    <property type="component" value="Unassembled WGS sequence"/>
</dbReference>
<dbReference type="InterPro" id="IPR054363">
    <property type="entry name" value="GH95_cat"/>
</dbReference>
<dbReference type="SUPFAM" id="SSF48208">
    <property type="entry name" value="Six-hairpin glycosidases"/>
    <property type="match status" value="1"/>
</dbReference>
<dbReference type="PANTHER" id="PTHR31084:SF3">
    <property type="entry name" value="ALPHA-FUCOSIDASE A"/>
    <property type="match status" value="1"/>
</dbReference>
<evidence type="ECO:0000313" key="5">
    <source>
        <dbReference type="Proteomes" id="UP000004947"/>
    </source>
</evidence>
<dbReference type="STRING" id="313628.LNTAR_00515"/>